<sequence length="350" mass="39154">MSLFDLQDVCIAIGSLATLDLPMVVDLIGIYGLKGPRFTMIRWASPKLLFRRRNGCGPTASCIPEPLRVTQDLMNVLNEMVHEYRKPSQAFEEIKSENNGLKNSSVEPITAQLGETDSLQTGLSKLKIENDSLRIKSCELSYENARLNHVMSSWTKYSVYLSKLHETQKPLNDKSGLGFSFGESSSEKTSTQSNPANDKFKKMNFVKASVTHDVCESVKYDDQFTGQLNHKGKNGMVTLSLRTILTRHGTTIEASQLLPDFENPAEPCSNSTSLPKLETTRNAHPETQTSKRTNELLCTKTPQLRTSSPMLIQGFKWVAIERATHNESSATKITQIIGEERRKSKEDMFG</sequence>
<dbReference type="Proteomes" id="UP000250235">
    <property type="component" value="Unassembled WGS sequence"/>
</dbReference>
<evidence type="ECO:0000313" key="3">
    <source>
        <dbReference type="Proteomes" id="UP000250235"/>
    </source>
</evidence>
<protein>
    <submittedName>
        <fullName evidence="2">Uncharacterized protein</fullName>
    </submittedName>
</protein>
<evidence type="ECO:0000256" key="1">
    <source>
        <dbReference type="SAM" id="MobiDB-lite"/>
    </source>
</evidence>
<dbReference type="EMBL" id="KV014966">
    <property type="protein sequence ID" value="KZV21079.1"/>
    <property type="molecule type" value="Genomic_DNA"/>
</dbReference>
<evidence type="ECO:0000313" key="2">
    <source>
        <dbReference type="EMBL" id="KZV21079.1"/>
    </source>
</evidence>
<name>A0A2Z7AP85_9LAMI</name>
<feature type="compositionally biased region" description="Low complexity" evidence="1">
    <location>
        <begin position="175"/>
        <end position="191"/>
    </location>
</feature>
<feature type="compositionally biased region" description="Polar residues" evidence="1">
    <location>
        <begin position="268"/>
        <end position="277"/>
    </location>
</feature>
<reference evidence="2 3" key="1">
    <citation type="journal article" date="2015" name="Proc. Natl. Acad. Sci. U.S.A.">
        <title>The resurrection genome of Boea hygrometrica: A blueprint for survival of dehydration.</title>
        <authorList>
            <person name="Xiao L."/>
            <person name="Yang G."/>
            <person name="Zhang L."/>
            <person name="Yang X."/>
            <person name="Zhao S."/>
            <person name="Ji Z."/>
            <person name="Zhou Q."/>
            <person name="Hu M."/>
            <person name="Wang Y."/>
            <person name="Chen M."/>
            <person name="Xu Y."/>
            <person name="Jin H."/>
            <person name="Xiao X."/>
            <person name="Hu G."/>
            <person name="Bao F."/>
            <person name="Hu Y."/>
            <person name="Wan P."/>
            <person name="Li L."/>
            <person name="Deng X."/>
            <person name="Kuang T."/>
            <person name="Xiang C."/>
            <person name="Zhu J.K."/>
            <person name="Oliver M.J."/>
            <person name="He Y."/>
        </authorList>
    </citation>
    <scope>NUCLEOTIDE SEQUENCE [LARGE SCALE GENOMIC DNA]</scope>
    <source>
        <strain evidence="3">cv. XS01</strain>
    </source>
</reference>
<gene>
    <name evidence="2" type="ORF">F511_36540</name>
</gene>
<feature type="region of interest" description="Disordered" evidence="1">
    <location>
        <begin position="175"/>
        <end position="196"/>
    </location>
</feature>
<organism evidence="2 3">
    <name type="scientific">Dorcoceras hygrometricum</name>
    <dbReference type="NCBI Taxonomy" id="472368"/>
    <lineage>
        <taxon>Eukaryota</taxon>
        <taxon>Viridiplantae</taxon>
        <taxon>Streptophyta</taxon>
        <taxon>Embryophyta</taxon>
        <taxon>Tracheophyta</taxon>
        <taxon>Spermatophyta</taxon>
        <taxon>Magnoliopsida</taxon>
        <taxon>eudicotyledons</taxon>
        <taxon>Gunneridae</taxon>
        <taxon>Pentapetalae</taxon>
        <taxon>asterids</taxon>
        <taxon>lamiids</taxon>
        <taxon>Lamiales</taxon>
        <taxon>Gesneriaceae</taxon>
        <taxon>Didymocarpoideae</taxon>
        <taxon>Trichosporeae</taxon>
        <taxon>Loxocarpinae</taxon>
        <taxon>Dorcoceras</taxon>
    </lineage>
</organism>
<proteinExistence type="predicted"/>
<keyword evidence="3" id="KW-1185">Reference proteome</keyword>
<accession>A0A2Z7AP85</accession>
<feature type="region of interest" description="Disordered" evidence="1">
    <location>
        <begin position="260"/>
        <end position="295"/>
    </location>
</feature>
<dbReference type="AlphaFoldDB" id="A0A2Z7AP85"/>